<keyword evidence="4" id="KW-0472">Membrane</keyword>
<gene>
    <name evidence="5" type="ORF">HV832_11490</name>
</gene>
<evidence type="ECO:0000256" key="2">
    <source>
        <dbReference type="ARBA" id="ARBA00022481"/>
    </source>
</evidence>
<dbReference type="Gene3D" id="3.30.700.10">
    <property type="entry name" value="Glycoprotein, Type 4 Pilin"/>
    <property type="match status" value="1"/>
</dbReference>
<evidence type="ECO:0000256" key="4">
    <source>
        <dbReference type="SAM" id="Phobius"/>
    </source>
</evidence>
<dbReference type="AlphaFoldDB" id="A0A850QPY5"/>
<keyword evidence="2" id="KW-0488">Methylation</keyword>
<dbReference type="InterPro" id="IPR045584">
    <property type="entry name" value="Pilin-like"/>
</dbReference>
<evidence type="ECO:0000313" key="6">
    <source>
        <dbReference type="Proteomes" id="UP000588051"/>
    </source>
</evidence>
<proteinExistence type="inferred from homology"/>
<evidence type="ECO:0000256" key="1">
    <source>
        <dbReference type="ARBA" id="ARBA00005233"/>
    </source>
</evidence>
<dbReference type="PANTHER" id="PTHR30093:SF34">
    <property type="entry name" value="PREPILIN PEPTIDASE-DEPENDENT PROTEIN D"/>
    <property type="match status" value="1"/>
</dbReference>
<dbReference type="InterPro" id="IPR012902">
    <property type="entry name" value="N_methyl_site"/>
</dbReference>
<evidence type="ECO:0000256" key="3">
    <source>
        <dbReference type="RuleBase" id="RU000389"/>
    </source>
</evidence>
<protein>
    <submittedName>
        <fullName evidence="5">Pilin</fullName>
    </submittedName>
</protein>
<dbReference type="SUPFAM" id="SSF54523">
    <property type="entry name" value="Pili subunits"/>
    <property type="match status" value="1"/>
</dbReference>
<dbReference type="Pfam" id="PF07963">
    <property type="entry name" value="N_methyl"/>
    <property type="match status" value="1"/>
</dbReference>
<dbReference type="GO" id="GO:0007155">
    <property type="term" value="P:cell adhesion"/>
    <property type="evidence" value="ECO:0007669"/>
    <property type="project" value="InterPro"/>
</dbReference>
<accession>A0A850QPY5</accession>
<reference evidence="5 6" key="1">
    <citation type="submission" date="2020-06" db="EMBL/GenBank/DDBJ databases">
        <authorList>
            <person name="Qiu C."/>
            <person name="Liu Z."/>
        </authorList>
    </citation>
    <scope>NUCLEOTIDE SEQUENCE [LARGE SCALE GENOMIC DNA]</scope>
    <source>
        <strain evidence="5 6">EM 1</strain>
    </source>
</reference>
<keyword evidence="3" id="KW-0281">Fimbrium</keyword>
<sequence>MSVAKKKIQQGFTLIELMIVVAIIGILASVALPAYNDYTTRSQVSEVIELIGGLKAPVSEYGYQKNAWPTAFVVSTATPAATELTATLTGKYSTVTSPMTGTFPNGTITGTMTAGQANTGTITFITSDGGNTWDCTGGTIANKYRPVACK</sequence>
<dbReference type="Pfam" id="PF00114">
    <property type="entry name" value="Pilin"/>
    <property type="match status" value="1"/>
</dbReference>
<comment type="similarity">
    <text evidence="1 3">Belongs to the N-Me-Phe pilin family.</text>
</comment>
<dbReference type="PANTHER" id="PTHR30093">
    <property type="entry name" value="GENERAL SECRETION PATHWAY PROTEIN G"/>
    <property type="match status" value="1"/>
</dbReference>
<dbReference type="NCBIfam" id="TIGR02532">
    <property type="entry name" value="IV_pilin_GFxxxE"/>
    <property type="match status" value="1"/>
</dbReference>
<keyword evidence="4" id="KW-0812">Transmembrane</keyword>
<dbReference type="RefSeq" id="WP_176803991.1">
    <property type="nucleotide sequence ID" value="NZ_JABXYJ010000006.1"/>
</dbReference>
<keyword evidence="4" id="KW-1133">Transmembrane helix</keyword>
<dbReference type="Proteomes" id="UP000588051">
    <property type="component" value="Unassembled WGS sequence"/>
</dbReference>
<dbReference type="EMBL" id="JABXYJ010000006">
    <property type="protein sequence ID" value="NVO78454.1"/>
    <property type="molecule type" value="Genomic_DNA"/>
</dbReference>
<comment type="caution">
    <text evidence="5">The sequence shown here is derived from an EMBL/GenBank/DDBJ whole genome shotgun (WGS) entry which is preliminary data.</text>
</comment>
<dbReference type="GO" id="GO:0009289">
    <property type="term" value="C:pilus"/>
    <property type="evidence" value="ECO:0007669"/>
    <property type="project" value="InterPro"/>
</dbReference>
<dbReference type="PROSITE" id="PS00409">
    <property type="entry name" value="PROKAR_NTER_METHYL"/>
    <property type="match status" value="1"/>
</dbReference>
<keyword evidence="6" id="KW-1185">Reference proteome</keyword>
<organism evidence="5 6">
    <name type="scientific">Undibacterium oligocarboniphilum</name>
    <dbReference type="NCBI Taxonomy" id="666702"/>
    <lineage>
        <taxon>Bacteria</taxon>
        <taxon>Pseudomonadati</taxon>
        <taxon>Pseudomonadota</taxon>
        <taxon>Betaproteobacteria</taxon>
        <taxon>Burkholderiales</taxon>
        <taxon>Oxalobacteraceae</taxon>
        <taxon>Undibacterium</taxon>
    </lineage>
</organism>
<name>A0A850QPY5_9BURK</name>
<dbReference type="InterPro" id="IPR001082">
    <property type="entry name" value="Pilin"/>
</dbReference>
<feature type="transmembrane region" description="Helical" evidence="4">
    <location>
        <begin position="12"/>
        <end position="35"/>
    </location>
</feature>
<evidence type="ECO:0000313" key="5">
    <source>
        <dbReference type="EMBL" id="NVO78454.1"/>
    </source>
</evidence>